<accession>A0AAD6IQC1</accession>
<gene>
    <name evidence="2" type="ORF">Dda_8882</name>
</gene>
<reference evidence="2" key="1">
    <citation type="submission" date="2023-01" db="EMBL/GenBank/DDBJ databases">
        <title>The chitinases involved in constricting ring structure development in the nematode-trapping fungus Drechslerella dactyloides.</title>
        <authorList>
            <person name="Wang R."/>
            <person name="Zhang L."/>
            <person name="Tang P."/>
            <person name="Li S."/>
            <person name="Liang L."/>
        </authorList>
    </citation>
    <scope>NUCLEOTIDE SEQUENCE</scope>
    <source>
        <strain evidence="2">YMF1.00031</strain>
    </source>
</reference>
<feature type="region of interest" description="Disordered" evidence="1">
    <location>
        <begin position="146"/>
        <end position="201"/>
    </location>
</feature>
<feature type="region of interest" description="Disordered" evidence="1">
    <location>
        <begin position="1"/>
        <end position="22"/>
    </location>
</feature>
<evidence type="ECO:0000256" key="1">
    <source>
        <dbReference type="SAM" id="MobiDB-lite"/>
    </source>
</evidence>
<feature type="compositionally biased region" description="Polar residues" evidence="1">
    <location>
        <begin position="181"/>
        <end position="190"/>
    </location>
</feature>
<protein>
    <submittedName>
        <fullName evidence="2">Uncharacterized protein</fullName>
    </submittedName>
</protein>
<name>A0AAD6IQC1_DREDA</name>
<feature type="compositionally biased region" description="Polar residues" evidence="1">
    <location>
        <begin position="156"/>
        <end position="166"/>
    </location>
</feature>
<dbReference type="EMBL" id="JAQGDS010000013">
    <property type="protein sequence ID" value="KAJ6256382.1"/>
    <property type="molecule type" value="Genomic_DNA"/>
</dbReference>
<dbReference type="AlphaFoldDB" id="A0AAD6IQC1"/>
<sequence length="383" mass="42137">MEADPRWEDIDPDFSQPIGQGAPYDSYPRLTVTVTVTTLTNLCLTSPVDRTPTSRHPHDADRNRTARRKAVFPITVRERSRQLAIDHPAFFRTRMSSRRNTPELPENATFDGDYSSIADALLNAGNKPQLDLASLVQRARARVHANPLAVTDHTPRPSNGSASPRSTRIARPTTPPADKVAQNSKPASATENKDGGAVNVPPNRTPAVDKMLGDSNPDINTTQTTAASLAPPPVLDPILAFLAPFTASGGRNDANILGYKLFPITNFPQLLQNLAKANIQPAAVYLLLHDNGVFIFPSRVGWLLVRNTNFPSRVWVFENLGTGEVAAGRIRHLGEGWAAVTRRNVQEDCLVDEELETKQTIAEEDAYLRKRYLSSMTRLLERG</sequence>
<proteinExistence type="predicted"/>
<organism evidence="2 3">
    <name type="scientific">Drechslerella dactyloides</name>
    <name type="common">Nematode-trapping fungus</name>
    <name type="synonym">Arthrobotrys dactyloides</name>
    <dbReference type="NCBI Taxonomy" id="74499"/>
    <lineage>
        <taxon>Eukaryota</taxon>
        <taxon>Fungi</taxon>
        <taxon>Dikarya</taxon>
        <taxon>Ascomycota</taxon>
        <taxon>Pezizomycotina</taxon>
        <taxon>Orbiliomycetes</taxon>
        <taxon>Orbiliales</taxon>
        <taxon>Orbiliaceae</taxon>
        <taxon>Drechslerella</taxon>
    </lineage>
</organism>
<dbReference type="Proteomes" id="UP001221413">
    <property type="component" value="Unassembled WGS sequence"/>
</dbReference>
<evidence type="ECO:0000313" key="2">
    <source>
        <dbReference type="EMBL" id="KAJ6256382.1"/>
    </source>
</evidence>
<keyword evidence="3" id="KW-1185">Reference proteome</keyword>
<comment type="caution">
    <text evidence="2">The sequence shown here is derived from an EMBL/GenBank/DDBJ whole genome shotgun (WGS) entry which is preliminary data.</text>
</comment>
<evidence type="ECO:0000313" key="3">
    <source>
        <dbReference type="Proteomes" id="UP001221413"/>
    </source>
</evidence>